<evidence type="ECO:0000313" key="2">
    <source>
        <dbReference type="Proteomes" id="UP001327560"/>
    </source>
</evidence>
<protein>
    <submittedName>
        <fullName evidence="1">Uncharacterized protein</fullName>
    </submittedName>
</protein>
<gene>
    <name evidence="1" type="ORF">Cni_G17088</name>
</gene>
<accession>A0AAQ3KGB6</accession>
<evidence type="ECO:0000313" key="1">
    <source>
        <dbReference type="EMBL" id="WOL08335.1"/>
    </source>
</evidence>
<name>A0AAQ3KGB6_9LILI</name>
<reference evidence="1 2" key="1">
    <citation type="submission" date="2023-10" db="EMBL/GenBank/DDBJ databases">
        <title>Chromosome-scale genome assembly provides insights into flower coloration mechanisms of Canna indica.</title>
        <authorList>
            <person name="Li C."/>
        </authorList>
    </citation>
    <scope>NUCLEOTIDE SEQUENCE [LARGE SCALE GENOMIC DNA]</scope>
    <source>
        <tissue evidence="1">Flower</tissue>
    </source>
</reference>
<dbReference type="AlphaFoldDB" id="A0AAQ3KGB6"/>
<dbReference type="EMBL" id="CP136894">
    <property type="protein sequence ID" value="WOL08335.1"/>
    <property type="molecule type" value="Genomic_DNA"/>
</dbReference>
<dbReference type="Proteomes" id="UP001327560">
    <property type="component" value="Chromosome 5"/>
</dbReference>
<keyword evidence="2" id="KW-1185">Reference proteome</keyword>
<proteinExistence type="predicted"/>
<sequence>MHLSETKLGIASCDIDPVDESEKSRTRKARHCFCMEPLIGCSSTAPAPEEHNILRGELHGNPLYSVQSVMEKNFPALHTIKAFIIDVAN</sequence>
<organism evidence="1 2">
    <name type="scientific">Canna indica</name>
    <name type="common">Indian-shot</name>
    <dbReference type="NCBI Taxonomy" id="4628"/>
    <lineage>
        <taxon>Eukaryota</taxon>
        <taxon>Viridiplantae</taxon>
        <taxon>Streptophyta</taxon>
        <taxon>Embryophyta</taxon>
        <taxon>Tracheophyta</taxon>
        <taxon>Spermatophyta</taxon>
        <taxon>Magnoliopsida</taxon>
        <taxon>Liliopsida</taxon>
        <taxon>Zingiberales</taxon>
        <taxon>Cannaceae</taxon>
        <taxon>Canna</taxon>
    </lineage>
</organism>